<dbReference type="GO" id="GO:0003677">
    <property type="term" value="F:DNA binding"/>
    <property type="evidence" value="ECO:0007669"/>
    <property type="project" value="UniProtKB-UniRule"/>
</dbReference>
<dbReference type="GO" id="GO:0051775">
    <property type="term" value="P:response to redox state"/>
    <property type="evidence" value="ECO:0007669"/>
    <property type="project" value="InterPro"/>
</dbReference>
<dbReference type="GO" id="GO:0005737">
    <property type="term" value="C:cytoplasm"/>
    <property type="evidence" value="ECO:0007669"/>
    <property type="project" value="UniProtKB-SubCell"/>
</dbReference>
<keyword evidence="5 7" id="KW-0238">DNA-binding</keyword>
<comment type="subcellular location">
    <subcellularLocation>
        <location evidence="7">Cytoplasm</location>
    </subcellularLocation>
</comment>
<dbReference type="NCBIfam" id="NF003994">
    <property type="entry name" value="PRK05472.2-3"/>
    <property type="match status" value="1"/>
</dbReference>
<evidence type="ECO:0000256" key="5">
    <source>
        <dbReference type="ARBA" id="ARBA00023125"/>
    </source>
</evidence>
<dbReference type="STRING" id="229921.ADN01_09320"/>
<evidence type="ECO:0000256" key="7">
    <source>
        <dbReference type="HAMAP-Rule" id="MF_01131"/>
    </source>
</evidence>
<evidence type="ECO:0000256" key="2">
    <source>
        <dbReference type="ARBA" id="ARBA00022491"/>
    </source>
</evidence>
<evidence type="ECO:0000313" key="9">
    <source>
        <dbReference type="EMBL" id="KPL81782.1"/>
    </source>
</evidence>
<name>A0A0P6XEW7_9CHLR</name>
<dbReference type="InterPro" id="IPR009718">
    <property type="entry name" value="Rex_DNA-bd_C_dom"/>
</dbReference>
<gene>
    <name evidence="7" type="primary">rex</name>
    <name evidence="9" type="ORF">ADN01_09320</name>
</gene>
<dbReference type="InterPro" id="IPR036390">
    <property type="entry name" value="WH_DNA-bd_sf"/>
</dbReference>
<evidence type="ECO:0000256" key="3">
    <source>
        <dbReference type="ARBA" id="ARBA00023015"/>
    </source>
</evidence>
<feature type="domain" description="CoA-binding" evidence="8">
    <location>
        <begin position="81"/>
        <end position="181"/>
    </location>
</feature>
<keyword evidence="6 7" id="KW-0804">Transcription</keyword>
<dbReference type="Gene3D" id="3.40.50.720">
    <property type="entry name" value="NAD(P)-binding Rossmann-like Domain"/>
    <property type="match status" value="1"/>
</dbReference>
<dbReference type="SUPFAM" id="SSF46785">
    <property type="entry name" value="Winged helix' DNA-binding domain"/>
    <property type="match status" value="1"/>
</dbReference>
<dbReference type="NCBIfam" id="NF003995">
    <property type="entry name" value="PRK05472.2-4"/>
    <property type="match status" value="1"/>
</dbReference>
<dbReference type="EMBL" id="LGCM01000035">
    <property type="protein sequence ID" value="KPL81782.1"/>
    <property type="molecule type" value="Genomic_DNA"/>
</dbReference>
<comment type="caution">
    <text evidence="9">The sequence shown here is derived from an EMBL/GenBank/DDBJ whole genome shotgun (WGS) entry which is preliminary data.</text>
</comment>
<comment type="function">
    <text evidence="7">Modulates transcription in response to changes in cellular NADH/NAD(+) redox state.</text>
</comment>
<evidence type="ECO:0000256" key="6">
    <source>
        <dbReference type="ARBA" id="ARBA00023163"/>
    </source>
</evidence>
<sequence>MNRKLIIPDIVVGRLPRYLQALQRLQKRAVQTTSSKELGDILGISAAQIRKDLSQFGEFGKQGTGYSVPFLIDRLEDILKLKHDWDIALVGVGDLGHAIIRYQGFSNRGFCVSMAFDNDPEKIGTSINGLIVENIQNMPARIQEAQVKIAMLTVPAAFAQQVAEDLVKAGVTAILNYAPLVLSLPKHVQVEYIDPIISLQHMTYYLE</sequence>
<evidence type="ECO:0000256" key="1">
    <source>
        <dbReference type="ARBA" id="ARBA00022490"/>
    </source>
</evidence>
<dbReference type="PANTHER" id="PTHR35786:SF1">
    <property type="entry name" value="REDOX-SENSING TRANSCRIPTIONAL REPRESSOR REX 1"/>
    <property type="match status" value="1"/>
</dbReference>
<dbReference type="Pfam" id="PF02629">
    <property type="entry name" value="CoA_binding"/>
    <property type="match status" value="1"/>
</dbReference>
<dbReference type="Pfam" id="PF06971">
    <property type="entry name" value="Put_DNA-bind_N"/>
    <property type="match status" value="1"/>
</dbReference>
<proteinExistence type="inferred from homology"/>
<dbReference type="PATRIC" id="fig|229921.5.peg.3696"/>
<dbReference type="NCBIfam" id="NF003996">
    <property type="entry name" value="PRK05472.2-5"/>
    <property type="match status" value="1"/>
</dbReference>
<dbReference type="Gene3D" id="1.10.10.10">
    <property type="entry name" value="Winged helix-like DNA-binding domain superfamily/Winged helix DNA-binding domain"/>
    <property type="match status" value="1"/>
</dbReference>
<keyword evidence="2 7" id="KW-0678">Repressor</keyword>
<reference evidence="9 10" key="1">
    <citation type="submission" date="2015-07" db="EMBL/GenBank/DDBJ databases">
        <title>Genome sequence of Levilinea saccharolytica DSM 16555.</title>
        <authorList>
            <person name="Hemp J."/>
            <person name="Ward L.M."/>
            <person name="Pace L.A."/>
            <person name="Fischer W.W."/>
        </authorList>
    </citation>
    <scope>NUCLEOTIDE SEQUENCE [LARGE SCALE GENOMIC DNA]</scope>
    <source>
        <strain evidence="9 10">KIBI-1</strain>
    </source>
</reference>
<keyword evidence="4 7" id="KW-0520">NAD</keyword>
<dbReference type="Proteomes" id="UP000050501">
    <property type="component" value="Unassembled WGS sequence"/>
</dbReference>
<evidence type="ECO:0000313" key="10">
    <source>
        <dbReference type="Proteomes" id="UP000050501"/>
    </source>
</evidence>
<dbReference type="GO" id="GO:0045892">
    <property type="term" value="P:negative regulation of DNA-templated transcription"/>
    <property type="evidence" value="ECO:0007669"/>
    <property type="project" value="InterPro"/>
</dbReference>
<dbReference type="InterPro" id="IPR036291">
    <property type="entry name" value="NAD(P)-bd_dom_sf"/>
</dbReference>
<dbReference type="NCBIfam" id="NF003989">
    <property type="entry name" value="PRK05472.1-3"/>
    <property type="match status" value="1"/>
</dbReference>
<dbReference type="InterPro" id="IPR058236">
    <property type="entry name" value="Rex_actinobacterial-type"/>
</dbReference>
<dbReference type="HAMAP" id="MF_01131">
    <property type="entry name" value="Rex"/>
    <property type="match status" value="1"/>
</dbReference>
<organism evidence="9 10">
    <name type="scientific">Levilinea saccharolytica</name>
    <dbReference type="NCBI Taxonomy" id="229921"/>
    <lineage>
        <taxon>Bacteria</taxon>
        <taxon>Bacillati</taxon>
        <taxon>Chloroflexota</taxon>
        <taxon>Anaerolineae</taxon>
        <taxon>Anaerolineales</taxon>
        <taxon>Anaerolineaceae</taxon>
        <taxon>Levilinea</taxon>
    </lineage>
</organism>
<accession>A0A0P6XEW7</accession>
<feature type="binding site" evidence="7">
    <location>
        <begin position="91"/>
        <end position="96"/>
    </location>
    <ligand>
        <name>NAD(+)</name>
        <dbReference type="ChEBI" id="CHEBI:57540"/>
    </ligand>
</feature>
<dbReference type="InterPro" id="IPR022876">
    <property type="entry name" value="Tscrpt_rep_Rex"/>
</dbReference>
<keyword evidence="1 7" id="KW-0963">Cytoplasm</keyword>
<dbReference type="InterPro" id="IPR003781">
    <property type="entry name" value="CoA-bd"/>
</dbReference>
<evidence type="ECO:0000259" key="8">
    <source>
        <dbReference type="SMART" id="SM00881"/>
    </source>
</evidence>
<comment type="subunit">
    <text evidence="7">Homodimer.</text>
</comment>
<feature type="DNA-binding region" description="H-T-H motif" evidence="7">
    <location>
        <begin position="17"/>
        <end position="56"/>
    </location>
</feature>
<comment type="similarity">
    <text evidence="7">Belongs to the transcriptional regulatory Rex family.</text>
</comment>
<dbReference type="AlphaFoldDB" id="A0A0P6XEW7"/>
<protein>
    <recommendedName>
        <fullName evidence="7">Redox-sensing transcriptional repressor Rex</fullName>
    </recommendedName>
</protein>
<keyword evidence="3 7" id="KW-0805">Transcription regulation</keyword>
<evidence type="ECO:0000256" key="4">
    <source>
        <dbReference type="ARBA" id="ARBA00023027"/>
    </source>
</evidence>
<dbReference type="SUPFAM" id="SSF51735">
    <property type="entry name" value="NAD(P)-binding Rossmann-fold domains"/>
    <property type="match status" value="1"/>
</dbReference>
<dbReference type="RefSeq" id="WP_062418307.1">
    <property type="nucleotide sequence ID" value="NZ_DF967974.1"/>
</dbReference>
<dbReference type="InterPro" id="IPR036388">
    <property type="entry name" value="WH-like_DNA-bd_sf"/>
</dbReference>
<dbReference type="OrthoDB" id="9784760at2"/>
<keyword evidence="10" id="KW-1185">Reference proteome</keyword>
<dbReference type="GO" id="GO:0003700">
    <property type="term" value="F:DNA-binding transcription factor activity"/>
    <property type="evidence" value="ECO:0007669"/>
    <property type="project" value="UniProtKB-UniRule"/>
</dbReference>
<dbReference type="NCBIfam" id="NF003993">
    <property type="entry name" value="PRK05472.2-2"/>
    <property type="match status" value="1"/>
</dbReference>
<dbReference type="SMART" id="SM00881">
    <property type="entry name" value="CoA_binding"/>
    <property type="match status" value="1"/>
</dbReference>
<dbReference type="PANTHER" id="PTHR35786">
    <property type="entry name" value="REDOX-SENSING TRANSCRIPTIONAL REPRESSOR REX"/>
    <property type="match status" value="1"/>
</dbReference>